<dbReference type="GO" id="GO:0061630">
    <property type="term" value="F:ubiquitin protein ligase activity"/>
    <property type="evidence" value="ECO:0007669"/>
    <property type="project" value="UniProtKB-EC"/>
</dbReference>
<dbReference type="FunFam" id="3.30.200.20:FF:000039">
    <property type="entry name" value="receptor-like protein kinase FERONIA"/>
    <property type="match status" value="1"/>
</dbReference>
<keyword evidence="5" id="KW-0547">Nucleotide-binding</keyword>
<keyword evidence="3" id="KW-0723">Serine/threonine-protein kinase</keyword>
<dbReference type="InterPro" id="IPR008271">
    <property type="entry name" value="Ser/Thr_kinase_AS"/>
</dbReference>
<evidence type="ECO:0000256" key="7">
    <source>
        <dbReference type="ARBA" id="ARBA00022786"/>
    </source>
</evidence>
<dbReference type="Gene3D" id="1.10.510.10">
    <property type="entry name" value="Transferase(Phosphotransferase) domain 1"/>
    <property type="match status" value="1"/>
</dbReference>
<dbReference type="AlphaFoldDB" id="A0A834LKX6"/>
<accession>A0A834LKX6</accession>
<keyword evidence="8" id="KW-0067">ATP-binding</keyword>
<dbReference type="EC" id="2.3.2.27" evidence="2"/>
<feature type="region of interest" description="Disordered" evidence="9">
    <location>
        <begin position="1"/>
        <end position="20"/>
    </location>
</feature>
<dbReference type="Gene3D" id="3.30.200.20">
    <property type="entry name" value="Phosphorylase Kinase, domain 1"/>
    <property type="match status" value="1"/>
</dbReference>
<keyword evidence="7" id="KW-0833">Ubl conjugation pathway</keyword>
<evidence type="ECO:0000313" key="12">
    <source>
        <dbReference type="Proteomes" id="UP000626092"/>
    </source>
</evidence>
<reference evidence="11" key="1">
    <citation type="submission" date="2019-11" db="EMBL/GenBank/DDBJ databases">
        <authorList>
            <person name="Liu Y."/>
            <person name="Hou J."/>
            <person name="Li T.-Q."/>
            <person name="Guan C.-H."/>
            <person name="Wu X."/>
            <person name="Wu H.-Z."/>
            <person name="Ling F."/>
            <person name="Zhang R."/>
            <person name="Shi X.-G."/>
            <person name="Ren J.-P."/>
            <person name="Chen E.-F."/>
            <person name="Sun J.-M."/>
        </authorList>
    </citation>
    <scope>NUCLEOTIDE SEQUENCE</scope>
    <source>
        <strain evidence="11">Adult_tree_wgs_1</strain>
        <tissue evidence="11">Leaves</tissue>
    </source>
</reference>
<sequence length="532" mass="59969">MRDKSAKLKGKGKRETEDFEEALEMKEKEVENMSQQYDKIVIDYCIALDEKSSLLEEIAEANKKLQESEPIVRSVFEQLEKYKMKLDNLQEQASNMIMPLSFPLHEIEGATNNFHLSMKIGQGGYGPVYKGFLRHTHVAVKTLISQSMQGRSEFQQEVHFLGKLRHPNLVTLIGSCPDACIIVYEYLPNGSLEDRLSCRDNSTPLSWKTRIRIAAELCSVLIFLHSDGLVHGDLKPDNILLDANYVCKLSDLGICRLVNRNAESSNTRGCYVTVPKGTFGYIDPDFAETGELTLKSDIYSFGVILLQLLTGNKPAVGLPAEMQRALDGGRLKDILDPRVEDWPFVQAQQLAYLAMRCCKRNPMSRPDLASEVWRLLEPMRASCDASSFPDIMQDPHVAADGYTYELEAVRGWSGSNCSSDERFQILSHKFSCGFDVGDVPSRVMYNVIRPVHHQNDPLALQQGFSDMSKLALEVYNQNKNVMAGSPHKNFQALMRLGQGPNRDETKVEFCRVEPQPEFDLLEGPSETSLQQQ</sequence>
<evidence type="ECO:0000256" key="9">
    <source>
        <dbReference type="SAM" id="MobiDB-lite"/>
    </source>
</evidence>
<name>A0A834LKX6_RHOSS</name>
<dbReference type="InterPro" id="IPR000719">
    <property type="entry name" value="Prot_kinase_dom"/>
</dbReference>
<keyword evidence="6" id="KW-0418">Kinase</keyword>
<dbReference type="InterPro" id="IPR011009">
    <property type="entry name" value="Kinase-like_dom_sf"/>
</dbReference>
<dbReference type="OrthoDB" id="4062651at2759"/>
<dbReference type="PANTHER" id="PTHR45647">
    <property type="entry name" value="OS02G0152300 PROTEIN"/>
    <property type="match status" value="1"/>
</dbReference>
<dbReference type="GO" id="GO:0005524">
    <property type="term" value="F:ATP binding"/>
    <property type="evidence" value="ECO:0007669"/>
    <property type="project" value="UniProtKB-KW"/>
</dbReference>
<dbReference type="Gene3D" id="3.30.40.10">
    <property type="entry name" value="Zinc/RING finger domain, C3HC4 (zinc finger)"/>
    <property type="match status" value="1"/>
</dbReference>
<keyword evidence="4" id="KW-0808">Transferase</keyword>
<evidence type="ECO:0000256" key="6">
    <source>
        <dbReference type="ARBA" id="ARBA00022777"/>
    </source>
</evidence>
<keyword evidence="12" id="KW-1185">Reference proteome</keyword>
<evidence type="ECO:0000256" key="5">
    <source>
        <dbReference type="ARBA" id="ARBA00022741"/>
    </source>
</evidence>
<dbReference type="Proteomes" id="UP000626092">
    <property type="component" value="Unassembled WGS sequence"/>
</dbReference>
<evidence type="ECO:0000256" key="4">
    <source>
        <dbReference type="ARBA" id="ARBA00022679"/>
    </source>
</evidence>
<evidence type="ECO:0000256" key="1">
    <source>
        <dbReference type="ARBA" id="ARBA00000900"/>
    </source>
</evidence>
<dbReference type="SMART" id="SM00220">
    <property type="entry name" value="S_TKc"/>
    <property type="match status" value="1"/>
</dbReference>
<comment type="caution">
    <text evidence="11">The sequence shown here is derived from an EMBL/GenBank/DDBJ whole genome shotgun (WGS) entry which is preliminary data.</text>
</comment>
<proteinExistence type="predicted"/>
<evidence type="ECO:0000256" key="8">
    <source>
        <dbReference type="ARBA" id="ARBA00022840"/>
    </source>
</evidence>
<dbReference type="Pfam" id="PF07714">
    <property type="entry name" value="PK_Tyr_Ser-Thr"/>
    <property type="match status" value="1"/>
</dbReference>
<dbReference type="InterPro" id="IPR013083">
    <property type="entry name" value="Znf_RING/FYVE/PHD"/>
</dbReference>
<organism evidence="11 12">
    <name type="scientific">Rhododendron simsii</name>
    <name type="common">Sims's rhododendron</name>
    <dbReference type="NCBI Taxonomy" id="118357"/>
    <lineage>
        <taxon>Eukaryota</taxon>
        <taxon>Viridiplantae</taxon>
        <taxon>Streptophyta</taxon>
        <taxon>Embryophyta</taxon>
        <taxon>Tracheophyta</taxon>
        <taxon>Spermatophyta</taxon>
        <taxon>Magnoliopsida</taxon>
        <taxon>eudicotyledons</taxon>
        <taxon>Gunneridae</taxon>
        <taxon>Pentapetalae</taxon>
        <taxon>asterids</taxon>
        <taxon>Ericales</taxon>
        <taxon>Ericaceae</taxon>
        <taxon>Ericoideae</taxon>
        <taxon>Rhodoreae</taxon>
        <taxon>Rhododendron</taxon>
    </lineage>
</organism>
<evidence type="ECO:0000259" key="10">
    <source>
        <dbReference type="PROSITE" id="PS50011"/>
    </source>
</evidence>
<dbReference type="EMBL" id="WJXA01000006">
    <property type="protein sequence ID" value="KAF7140656.1"/>
    <property type="molecule type" value="Genomic_DNA"/>
</dbReference>
<dbReference type="PROSITE" id="PS00108">
    <property type="entry name" value="PROTEIN_KINASE_ST"/>
    <property type="match status" value="1"/>
</dbReference>
<comment type="catalytic activity">
    <reaction evidence="1">
        <text>S-ubiquitinyl-[E2 ubiquitin-conjugating enzyme]-L-cysteine + [acceptor protein]-L-lysine = [E2 ubiquitin-conjugating enzyme]-L-cysteine + N(6)-ubiquitinyl-[acceptor protein]-L-lysine.</text>
        <dbReference type="EC" id="2.3.2.27"/>
    </reaction>
</comment>
<protein>
    <recommendedName>
        <fullName evidence="2">RING-type E3 ubiquitin transferase</fullName>
        <ecNumber evidence="2">2.3.2.27</ecNumber>
    </recommendedName>
</protein>
<dbReference type="SUPFAM" id="SSF56112">
    <property type="entry name" value="Protein kinase-like (PK-like)"/>
    <property type="match status" value="1"/>
</dbReference>
<evidence type="ECO:0000256" key="2">
    <source>
        <dbReference type="ARBA" id="ARBA00012483"/>
    </source>
</evidence>
<gene>
    <name evidence="11" type="ORF">RHSIM_Rhsim06G0041600</name>
</gene>
<dbReference type="InterPro" id="IPR051348">
    <property type="entry name" value="U-box_ubiquitin_ligases"/>
</dbReference>
<feature type="domain" description="Protein kinase" evidence="10">
    <location>
        <begin position="114"/>
        <end position="380"/>
    </location>
</feature>
<dbReference type="PROSITE" id="PS50011">
    <property type="entry name" value="PROTEIN_KINASE_DOM"/>
    <property type="match status" value="1"/>
</dbReference>
<evidence type="ECO:0000313" key="11">
    <source>
        <dbReference type="EMBL" id="KAF7140656.1"/>
    </source>
</evidence>
<dbReference type="InterPro" id="IPR001245">
    <property type="entry name" value="Ser-Thr/Tyr_kinase_cat_dom"/>
</dbReference>
<dbReference type="PANTHER" id="PTHR45647:SF100">
    <property type="entry name" value="U-BOX DOMAIN-CONTAINING PROTEIN 33"/>
    <property type="match status" value="1"/>
</dbReference>
<evidence type="ECO:0000256" key="3">
    <source>
        <dbReference type="ARBA" id="ARBA00022527"/>
    </source>
</evidence>
<dbReference type="GO" id="GO:0004674">
    <property type="term" value="F:protein serine/threonine kinase activity"/>
    <property type="evidence" value="ECO:0007669"/>
    <property type="project" value="UniProtKB-KW"/>
</dbReference>